<comment type="caution">
    <text evidence="2">The sequence shown here is derived from an EMBL/GenBank/DDBJ whole genome shotgun (WGS) entry which is preliminary data.</text>
</comment>
<dbReference type="EMBL" id="JASJQH010009586">
    <property type="protein sequence ID" value="KAK9679060.1"/>
    <property type="molecule type" value="Genomic_DNA"/>
</dbReference>
<protein>
    <recommendedName>
        <fullName evidence="1">AMP-dependent synthetase/ligase domain-containing protein</fullName>
    </recommendedName>
</protein>
<feature type="domain" description="AMP-dependent synthetase/ligase" evidence="1">
    <location>
        <begin position="35"/>
        <end position="116"/>
    </location>
</feature>
<keyword evidence="3" id="KW-1185">Reference proteome</keyword>
<reference evidence="2 3" key="1">
    <citation type="submission" date="2023-04" db="EMBL/GenBank/DDBJ databases">
        <title>Genome of Basidiobolus ranarum AG-B5.</title>
        <authorList>
            <person name="Stajich J.E."/>
            <person name="Carter-House D."/>
            <person name="Gryganskyi A."/>
        </authorList>
    </citation>
    <scope>NUCLEOTIDE SEQUENCE [LARGE SCALE GENOMIC DNA]</scope>
    <source>
        <strain evidence="2 3">AG-B5</strain>
    </source>
</reference>
<proteinExistence type="predicted"/>
<evidence type="ECO:0000259" key="1">
    <source>
        <dbReference type="Pfam" id="PF00501"/>
    </source>
</evidence>
<gene>
    <name evidence="2" type="ORF">K7432_016441</name>
</gene>
<dbReference type="PANTHER" id="PTHR24096:SF267">
    <property type="entry name" value="MALONATE--COA LIGASE ACSF3, MITOCHONDRIAL"/>
    <property type="match status" value="1"/>
</dbReference>
<dbReference type="SUPFAM" id="SSF56801">
    <property type="entry name" value="Acetyl-CoA synthetase-like"/>
    <property type="match status" value="1"/>
</dbReference>
<evidence type="ECO:0000313" key="2">
    <source>
        <dbReference type="EMBL" id="KAK9679060.1"/>
    </source>
</evidence>
<name>A0ABR2VME5_9FUNG</name>
<dbReference type="InterPro" id="IPR000873">
    <property type="entry name" value="AMP-dep_synth/lig_dom"/>
</dbReference>
<organism evidence="2 3">
    <name type="scientific">Basidiobolus ranarum</name>
    <dbReference type="NCBI Taxonomy" id="34480"/>
    <lineage>
        <taxon>Eukaryota</taxon>
        <taxon>Fungi</taxon>
        <taxon>Fungi incertae sedis</taxon>
        <taxon>Zoopagomycota</taxon>
        <taxon>Entomophthoromycotina</taxon>
        <taxon>Basidiobolomycetes</taxon>
        <taxon>Basidiobolales</taxon>
        <taxon>Basidiobolaceae</taxon>
        <taxon>Basidiobolus</taxon>
    </lineage>
</organism>
<dbReference type="PANTHER" id="PTHR24096">
    <property type="entry name" value="LONG-CHAIN-FATTY-ACID--COA LIGASE"/>
    <property type="match status" value="1"/>
</dbReference>
<dbReference type="Pfam" id="PF00501">
    <property type="entry name" value="AMP-binding"/>
    <property type="match status" value="1"/>
</dbReference>
<sequence>MCLETLKGEDKKLKHINSGGEANLVDLGKQLLLTLEKAESKFTDIIAPGFRMTETCAACINNKYFPFNYTWKEFGTLGHPSSEVPLRIVDHDDQILPAGSSGNLQISCPQLFKGYYNNPEASEKAFTKDDWFRTGDTANFINGALELVG</sequence>
<evidence type="ECO:0000313" key="3">
    <source>
        <dbReference type="Proteomes" id="UP001479436"/>
    </source>
</evidence>
<dbReference type="InterPro" id="IPR042099">
    <property type="entry name" value="ANL_N_sf"/>
</dbReference>
<dbReference type="Proteomes" id="UP001479436">
    <property type="component" value="Unassembled WGS sequence"/>
</dbReference>
<accession>A0ABR2VME5</accession>
<dbReference type="Gene3D" id="3.40.50.12780">
    <property type="entry name" value="N-terminal domain of ligase-like"/>
    <property type="match status" value="1"/>
</dbReference>